<evidence type="ECO:0000313" key="1">
    <source>
        <dbReference type="EMBL" id="TGK00681.1"/>
    </source>
</evidence>
<dbReference type="Proteomes" id="UP000297453">
    <property type="component" value="Unassembled WGS sequence"/>
</dbReference>
<accession>A0A4R9FQ47</accession>
<name>A0A4R9FQ47_9LEPT</name>
<dbReference type="RefSeq" id="WP_135588339.1">
    <property type="nucleotide sequence ID" value="NZ_RQEP01000018.1"/>
</dbReference>
<protein>
    <submittedName>
        <fullName evidence="1">TlpA family protein disulfide reductase</fullName>
    </submittedName>
</protein>
<sequence>MDSQANSDSRLSYPRSRGIFFRLNILFLLAALAVCAPSEQSNLGVQSFEGITLEGKAIRIADIPAERVALNVYGPNCIPCVKEVPVLNHLHAELQKDPHIKLYMVVDPTVFFDNPEKLSEEELLKQASVLMKEEVRKFGIKLPVIIMKSPFRISRNEGLVTGTPETLLFKTKPLVLYYNFIGPISEESDAVKIPKDMKVIFFKRMAGQS</sequence>
<dbReference type="EMBL" id="RQEP01000018">
    <property type="protein sequence ID" value="TGK00681.1"/>
    <property type="molecule type" value="Genomic_DNA"/>
</dbReference>
<dbReference type="Gene3D" id="3.40.30.10">
    <property type="entry name" value="Glutaredoxin"/>
    <property type="match status" value="1"/>
</dbReference>
<comment type="caution">
    <text evidence="1">The sequence shown here is derived from an EMBL/GenBank/DDBJ whole genome shotgun (WGS) entry which is preliminary data.</text>
</comment>
<dbReference type="InterPro" id="IPR036249">
    <property type="entry name" value="Thioredoxin-like_sf"/>
</dbReference>
<dbReference type="AlphaFoldDB" id="A0A4R9FQ47"/>
<evidence type="ECO:0000313" key="2">
    <source>
        <dbReference type="Proteomes" id="UP000297453"/>
    </source>
</evidence>
<gene>
    <name evidence="1" type="ORF">EHO59_12095</name>
</gene>
<dbReference type="OrthoDB" id="337273at2"/>
<organism evidence="1 2">
    <name type="scientific">Leptospira semungkisensis</name>
    <dbReference type="NCBI Taxonomy" id="2484985"/>
    <lineage>
        <taxon>Bacteria</taxon>
        <taxon>Pseudomonadati</taxon>
        <taxon>Spirochaetota</taxon>
        <taxon>Spirochaetia</taxon>
        <taxon>Leptospirales</taxon>
        <taxon>Leptospiraceae</taxon>
        <taxon>Leptospira</taxon>
    </lineage>
</organism>
<reference evidence="1" key="1">
    <citation type="journal article" date="2019" name="PLoS Negl. Trop. Dis.">
        <title>Revisiting the worldwide diversity of Leptospira species in the environment.</title>
        <authorList>
            <person name="Vincent A.T."/>
            <person name="Schiettekatte O."/>
            <person name="Bourhy P."/>
            <person name="Veyrier F.J."/>
            <person name="Picardeau M."/>
        </authorList>
    </citation>
    <scope>NUCLEOTIDE SEQUENCE [LARGE SCALE GENOMIC DNA]</scope>
    <source>
        <strain evidence="1">SSS9</strain>
    </source>
</reference>
<keyword evidence="2" id="KW-1185">Reference proteome</keyword>
<dbReference type="SUPFAM" id="SSF52833">
    <property type="entry name" value="Thioredoxin-like"/>
    <property type="match status" value="1"/>
</dbReference>
<proteinExistence type="predicted"/>